<keyword evidence="1" id="KW-0614">Plasmid</keyword>
<protein>
    <submittedName>
        <fullName evidence="1">Uncharacterized protein</fullName>
    </submittedName>
</protein>
<accession>D7V1H6</accession>
<keyword evidence="2" id="KW-1185">Reference proteome</keyword>
<dbReference type="Proteomes" id="UP000010119">
    <property type="component" value="Unassembled WGS sequence"/>
</dbReference>
<dbReference type="AlphaFoldDB" id="D7V1H6"/>
<proteinExistence type="predicted"/>
<comment type="caution">
    <text evidence="1">The sequence shown here is derived from an EMBL/GenBank/DDBJ whole genome shotgun (WGS) entry which is preliminary data.</text>
</comment>
<sequence>MNWQMNTKMVGKEMLKWLVNVKRFYKKSILANQLFLIGHKKTNAKLH</sequence>
<evidence type="ECO:0000313" key="2">
    <source>
        <dbReference type="Proteomes" id="UP000010119"/>
    </source>
</evidence>
<gene>
    <name evidence="1" type="ORF">HMPREF0556_plasmid12601</name>
</gene>
<organism evidence="1 2">
    <name type="scientific">Listeria grayi DSM 20601</name>
    <dbReference type="NCBI Taxonomy" id="525367"/>
    <lineage>
        <taxon>Bacteria</taxon>
        <taxon>Bacillati</taxon>
        <taxon>Bacillota</taxon>
        <taxon>Bacilli</taxon>
        <taxon>Bacillales</taxon>
        <taxon>Listeriaceae</taxon>
        <taxon>Listeria</taxon>
    </lineage>
</organism>
<name>D7V1H6_LISGR</name>
<reference evidence="1" key="1">
    <citation type="submission" date="2010-06" db="EMBL/GenBank/DDBJ databases">
        <authorList>
            <person name="Muzny D."/>
            <person name="Qin X."/>
            <person name="Buhay C."/>
            <person name="Dugan-Rocha S."/>
            <person name="Ding Y."/>
            <person name="Chen G."/>
            <person name="Hawes A."/>
            <person name="Holder M."/>
            <person name="Jhangiani S."/>
            <person name="Johnson A."/>
            <person name="Khan Z."/>
            <person name="Li Z."/>
            <person name="Liu W."/>
            <person name="Liu X."/>
            <person name="Perez L."/>
            <person name="Shen H."/>
            <person name="Wang Q."/>
            <person name="Watt J."/>
            <person name="Xi L."/>
            <person name="Xin Y."/>
            <person name="Zhou J."/>
            <person name="Deng J."/>
            <person name="Jiang H."/>
            <person name="Liu Y."/>
            <person name="Qu J."/>
            <person name="Song X.-Z."/>
            <person name="Zhang L."/>
            <person name="Villasana D."/>
            <person name="Johnson A."/>
            <person name="Liu J."/>
            <person name="Liyanage D."/>
            <person name="Lorensuhewa L."/>
            <person name="Robinson T."/>
            <person name="Song A."/>
            <person name="Song B.-B."/>
            <person name="Dinh H."/>
            <person name="Thornton R."/>
            <person name="Coyle M."/>
            <person name="Francisco L."/>
            <person name="Jackson L."/>
            <person name="Javaid M."/>
            <person name="Korchina V."/>
            <person name="Kovar C."/>
            <person name="Mata R."/>
            <person name="Mathew T."/>
            <person name="Ngo R."/>
            <person name="Nguyen L."/>
            <person name="Nguyen N."/>
            <person name="Okwuonu G."/>
            <person name="Ongeri F."/>
            <person name="Pham C."/>
            <person name="Simmons D."/>
            <person name="Wilczek-Boney K."/>
            <person name="Hale W."/>
            <person name="Jakkamsetti A."/>
            <person name="Pham P."/>
            <person name="Ruth R."/>
            <person name="San Lucas F."/>
            <person name="Warren J."/>
            <person name="Zhang J."/>
            <person name="Zhao Z."/>
            <person name="Zhou C."/>
            <person name="Zhu D."/>
            <person name="Lee S."/>
            <person name="Bess C."/>
            <person name="Blankenburg K."/>
            <person name="Forbes L."/>
            <person name="Fu Q."/>
            <person name="Gubbala S."/>
            <person name="Hirani K."/>
            <person name="Jayaseelan J.C."/>
            <person name="Lara F."/>
            <person name="Munidasa M."/>
            <person name="Palculict T."/>
            <person name="Patil S."/>
            <person name="Pu L.-L."/>
            <person name="Saada N."/>
            <person name="Tang L."/>
            <person name="Weissenberger G."/>
            <person name="Zhu Y."/>
            <person name="Hemphill L."/>
            <person name="Shang Y."/>
            <person name="Youmans B."/>
            <person name="Ayvaz T."/>
            <person name="Ross M."/>
            <person name="Santibanez J."/>
            <person name="Aqrawi P."/>
            <person name="Gross S."/>
            <person name="Joshi V."/>
            <person name="Fowler G."/>
            <person name="Nazareth L."/>
            <person name="Reid J."/>
            <person name="Worley K."/>
            <person name="Petrosino J."/>
            <person name="Highlander S."/>
            <person name="Gibbs R."/>
        </authorList>
    </citation>
    <scope>NUCLEOTIDE SEQUENCE [LARGE SCALE GENOMIC DNA]</scope>
    <source>
        <strain evidence="1">DSM 20601</strain>
        <plasmid evidence="1">unnamed</plasmid>
    </source>
</reference>
<geneLocation type="plasmid" evidence="1">
    <name>unnamed</name>
</geneLocation>
<dbReference type="EMBL" id="ACCR02000006">
    <property type="protein sequence ID" value="EFI82798.1"/>
    <property type="molecule type" value="Genomic_DNA"/>
</dbReference>
<dbReference type="HOGENOM" id="CLU_3169838_0_0_9"/>
<evidence type="ECO:0000313" key="1">
    <source>
        <dbReference type="EMBL" id="EFI82798.1"/>
    </source>
</evidence>